<evidence type="ECO:0000259" key="4">
    <source>
        <dbReference type="PROSITE" id="PS50893"/>
    </source>
</evidence>
<dbReference type="InterPro" id="IPR003439">
    <property type="entry name" value="ABC_transporter-like_ATP-bd"/>
</dbReference>
<reference evidence="5 6" key="1">
    <citation type="submission" date="2020-08" db="EMBL/GenBank/DDBJ databases">
        <title>Genomic Encyclopedia of Type Strains, Phase IV (KMG-IV): sequencing the most valuable type-strain genomes for metagenomic binning, comparative biology and taxonomic classification.</title>
        <authorList>
            <person name="Goeker M."/>
        </authorList>
    </citation>
    <scope>NUCLEOTIDE SEQUENCE [LARGE SCALE GENOMIC DNA]</scope>
    <source>
        <strain evidence="5 6">DSM 21255</strain>
    </source>
</reference>
<dbReference type="PROSITE" id="PS00211">
    <property type="entry name" value="ABC_TRANSPORTER_1"/>
    <property type="match status" value="1"/>
</dbReference>
<comment type="caution">
    <text evidence="5">The sequence shown here is derived from an EMBL/GenBank/DDBJ whole genome shotgun (WGS) entry which is preliminary data.</text>
</comment>
<name>A0A841R1V9_9FIRM</name>
<organism evidence="5 6">
    <name type="scientific">Negativicoccus succinicivorans</name>
    <dbReference type="NCBI Taxonomy" id="620903"/>
    <lineage>
        <taxon>Bacteria</taxon>
        <taxon>Bacillati</taxon>
        <taxon>Bacillota</taxon>
        <taxon>Negativicutes</taxon>
        <taxon>Veillonellales</taxon>
        <taxon>Veillonellaceae</taxon>
        <taxon>Negativicoccus</taxon>
    </lineage>
</organism>
<dbReference type="SUPFAM" id="SSF52540">
    <property type="entry name" value="P-loop containing nucleoside triphosphate hydrolases"/>
    <property type="match status" value="1"/>
</dbReference>
<protein>
    <submittedName>
        <fullName evidence="5">Phospholipid/cholesterol/gamma-HCH transport system ATP-binding protein</fullName>
    </submittedName>
</protein>
<dbReference type="OrthoDB" id="9802264at2"/>
<dbReference type="GO" id="GO:0005524">
    <property type="term" value="F:ATP binding"/>
    <property type="evidence" value="ECO:0007669"/>
    <property type="project" value="UniProtKB-KW"/>
</dbReference>
<evidence type="ECO:0000256" key="2">
    <source>
        <dbReference type="ARBA" id="ARBA00022741"/>
    </source>
</evidence>
<dbReference type="InterPro" id="IPR003593">
    <property type="entry name" value="AAA+_ATPase"/>
</dbReference>
<dbReference type="SMART" id="SM00382">
    <property type="entry name" value="AAA"/>
    <property type="match status" value="1"/>
</dbReference>
<dbReference type="Pfam" id="PF00005">
    <property type="entry name" value="ABC_tran"/>
    <property type="match status" value="1"/>
</dbReference>
<dbReference type="RefSeq" id="WP_159823158.1">
    <property type="nucleotide sequence ID" value="NZ_CABWNB010000003.1"/>
</dbReference>
<evidence type="ECO:0000256" key="3">
    <source>
        <dbReference type="ARBA" id="ARBA00022840"/>
    </source>
</evidence>
<evidence type="ECO:0000313" key="6">
    <source>
        <dbReference type="Proteomes" id="UP000591941"/>
    </source>
</evidence>
<accession>A0A841R1V9</accession>
<evidence type="ECO:0000256" key="1">
    <source>
        <dbReference type="ARBA" id="ARBA00022448"/>
    </source>
</evidence>
<feature type="domain" description="ABC transporter" evidence="4">
    <location>
        <begin position="2"/>
        <end position="238"/>
    </location>
</feature>
<dbReference type="GO" id="GO:0016887">
    <property type="term" value="F:ATP hydrolysis activity"/>
    <property type="evidence" value="ECO:0007669"/>
    <property type="project" value="InterPro"/>
</dbReference>
<evidence type="ECO:0000313" key="5">
    <source>
        <dbReference type="EMBL" id="MBB6477381.1"/>
    </source>
</evidence>
<keyword evidence="2" id="KW-0547">Nucleotide-binding</keyword>
<dbReference type="Proteomes" id="UP000591941">
    <property type="component" value="Unassembled WGS sequence"/>
</dbReference>
<dbReference type="PROSITE" id="PS50893">
    <property type="entry name" value="ABC_TRANSPORTER_2"/>
    <property type="match status" value="1"/>
</dbReference>
<proteinExistence type="predicted"/>
<dbReference type="InterPro" id="IPR027417">
    <property type="entry name" value="P-loop_NTPase"/>
</dbReference>
<dbReference type="PANTHER" id="PTHR43023:SF3">
    <property type="entry name" value="PROTEIN TRIGALACTOSYLDIACYLGLYCEROL 3, CHLOROPLASTIC"/>
    <property type="match status" value="1"/>
</dbReference>
<gene>
    <name evidence="5" type="ORF">HNR45_000411</name>
</gene>
<dbReference type="GeneID" id="93485690"/>
<sequence length="250" mass="27702">MIELQDVTVRFDEREILRGVDLTVAAGETLVILGASGSGKSTILRVLIGLVKPTSGRVLIDGVDVTDYSERQWNEVRRHMGYVFQYSALFDSMTVGENVAFGLVRQNELSKDEIAANVRERLQLVGLAEWQDALPQQLSGGMKKRVALARALATEPKVVLYDEPTAGLDPISAATVDRLIRRAQHQYGTSGVVVTHELDSARTVADRLAFLHQGRFIADAPADTFWQSDNPLVQNFLQGKSELDEEERRP</sequence>
<dbReference type="EMBL" id="JACHHI010000002">
    <property type="protein sequence ID" value="MBB6477381.1"/>
    <property type="molecule type" value="Genomic_DNA"/>
</dbReference>
<dbReference type="InterPro" id="IPR017871">
    <property type="entry name" value="ABC_transporter-like_CS"/>
</dbReference>
<dbReference type="PANTHER" id="PTHR43023">
    <property type="entry name" value="PROTEIN TRIGALACTOSYLDIACYLGLYCEROL 3, CHLOROPLASTIC"/>
    <property type="match status" value="1"/>
</dbReference>
<keyword evidence="3 5" id="KW-0067">ATP-binding</keyword>
<dbReference type="AlphaFoldDB" id="A0A841R1V9"/>
<dbReference type="CDD" id="cd03261">
    <property type="entry name" value="ABC_Org_Solvent_Resistant"/>
    <property type="match status" value="1"/>
</dbReference>
<dbReference type="Gene3D" id="3.40.50.300">
    <property type="entry name" value="P-loop containing nucleotide triphosphate hydrolases"/>
    <property type="match status" value="1"/>
</dbReference>
<keyword evidence="6" id="KW-1185">Reference proteome</keyword>
<keyword evidence="1" id="KW-0813">Transport</keyword>